<dbReference type="Proteomes" id="UP000093053">
    <property type="component" value="Chromosome"/>
</dbReference>
<evidence type="ECO:0000259" key="11">
    <source>
        <dbReference type="PROSITE" id="PS50893"/>
    </source>
</evidence>
<feature type="domain" description="ABC transmembrane type-1" evidence="12">
    <location>
        <begin position="22"/>
        <end position="301"/>
    </location>
</feature>
<evidence type="ECO:0000256" key="9">
    <source>
        <dbReference type="ARBA" id="ARBA00023136"/>
    </source>
</evidence>
<organism evidence="13 14">
    <name type="scientific">Lentzea guizhouensis</name>
    <dbReference type="NCBI Taxonomy" id="1586287"/>
    <lineage>
        <taxon>Bacteria</taxon>
        <taxon>Bacillati</taxon>
        <taxon>Actinomycetota</taxon>
        <taxon>Actinomycetes</taxon>
        <taxon>Pseudonocardiales</taxon>
        <taxon>Pseudonocardiaceae</taxon>
        <taxon>Lentzea</taxon>
    </lineage>
</organism>
<evidence type="ECO:0000256" key="1">
    <source>
        <dbReference type="ARBA" id="ARBA00004651"/>
    </source>
</evidence>
<keyword evidence="2" id="KW-0813">Transport</keyword>
<dbReference type="Pfam" id="PF00005">
    <property type="entry name" value="ABC_tran"/>
    <property type="match status" value="1"/>
</dbReference>
<sequence>MTVRRYVRGLIRSEKGLLGRTTFWFVIATACGLAVPALVGSVVDAVSRGTATTTRLDLTVAAIICLLLLQGLLIRHARFLGARLGEKVLAGIREEFITEVLALPLSATEKAGTGDLLTRSTNDVQSLSNAVRVAAPTILVASLSVVLTLAAIVITSPLMLLPCLLAAPLVVGATRWYLRRARPAYLAAAASSSSLTQGLTETVTAAKTVEALGLADRRIHRTDTDVSRSNAAQRRTLALRCVWYPLMDFGYILPVALSVLFGGVFALNGWLSVGQVVAATLYIRAIIDPLDELVGWLDELQVGDASLARLIGVHDAVTPTGSTGSPVADDAVTDNTIVATGVSFAYRHGHDVLHHVDLRVKPGERVAIVGPSGAGKSTFGKILAGIHVPRSGSVSVGETALHELPPHELRRHVALVTQEHYVFTGTIHDNVALAKADITTEAATAALEAVNAMTWVRGLPDGLDTVVGSGGVPISPGRAQQLALARLVLANPHTLVLDEATSLMDPGAARQLEQSLAAVLEGRTVISIAHRLHTAHDADTVVVMDNGRITEQGSHDELVAAAGAYARLWDSWHGHTTAAAPVQDRCSGGDGVPG</sequence>
<keyword evidence="7 13" id="KW-0067">ATP-binding</keyword>
<protein>
    <submittedName>
        <fullName evidence="13">Multidrug ABC transporter ATP-binding protein</fullName>
    </submittedName>
</protein>
<dbReference type="PANTHER" id="PTHR43394:SF1">
    <property type="entry name" value="ATP-BINDING CASSETTE SUB-FAMILY B MEMBER 10, MITOCHONDRIAL"/>
    <property type="match status" value="1"/>
</dbReference>
<gene>
    <name evidence="13" type="ORF">BBK82_35670</name>
</gene>
<dbReference type="GO" id="GO:0005886">
    <property type="term" value="C:plasma membrane"/>
    <property type="evidence" value="ECO:0007669"/>
    <property type="project" value="UniProtKB-SubCell"/>
</dbReference>
<dbReference type="EMBL" id="CP016793">
    <property type="protein sequence ID" value="ANZ40552.1"/>
    <property type="molecule type" value="Genomic_DNA"/>
</dbReference>
<accession>A0A1B2HS78</accession>
<evidence type="ECO:0000256" key="3">
    <source>
        <dbReference type="ARBA" id="ARBA00022475"/>
    </source>
</evidence>
<evidence type="ECO:0000259" key="12">
    <source>
        <dbReference type="PROSITE" id="PS50929"/>
    </source>
</evidence>
<dbReference type="STRING" id="1586287.BBK82_35670"/>
<dbReference type="Gene3D" id="3.40.50.300">
    <property type="entry name" value="P-loop containing nucleotide triphosphate hydrolases"/>
    <property type="match status" value="1"/>
</dbReference>
<reference evidence="13 14" key="1">
    <citation type="submission" date="2016-07" db="EMBL/GenBank/DDBJ databases">
        <title>Complete genome sequence of the Lentzea guizhouensis DHS C013.</title>
        <authorList>
            <person name="Cao C."/>
        </authorList>
    </citation>
    <scope>NUCLEOTIDE SEQUENCE [LARGE SCALE GENOMIC DNA]</scope>
    <source>
        <strain evidence="13 14">DHS C013</strain>
    </source>
</reference>
<evidence type="ECO:0000256" key="10">
    <source>
        <dbReference type="SAM" id="Phobius"/>
    </source>
</evidence>
<dbReference type="InterPro" id="IPR039421">
    <property type="entry name" value="Type_1_exporter"/>
</dbReference>
<dbReference type="SMART" id="SM00382">
    <property type="entry name" value="AAA"/>
    <property type="match status" value="1"/>
</dbReference>
<dbReference type="GO" id="GO:0015421">
    <property type="term" value="F:ABC-type oligopeptide transporter activity"/>
    <property type="evidence" value="ECO:0007669"/>
    <property type="project" value="TreeGrafter"/>
</dbReference>
<feature type="transmembrane region" description="Helical" evidence="10">
    <location>
        <begin position="249"/>
        <end position="271"/>
    </location>
</feature>
<name>A0A1B2HS78_9PSEU</name>
<keyword evidence="14" id="KW-1185">Reference proteome</keyword>
<comment type="subcellular location">
    <subcellularLocation>
        <location evidence="1">Cell membrane</location>
        <topology evidence="1">Multi-pass membrane protein</topology>
    </subcellularLocation>
</comment>
<dbReference type="PANTHER" id="PTHR43394">
    <property type="entry name" value="ATP-DEPENDENT PERMEASE MDL1, MITOCHONDRIAL"/>
    <property type="match status" value="1"/>
</dbReference>
<evidence type="ECO:0000256" key="4">
    <source>
        <dbReference type="ARBA" id="ARBA00022519"/>
    </source>
</evidence>
<keyword evidence="6" id="KW-0547">Nucleotide-binding</keyword>
<keyword evidence="3" id="KW-1003">Cell membrane</keyword>
<dbReference type="InterPro" id="IPR036640">
    <property type="entry name" value="ABC1_TM_sf"/>
</dbReference>
<evidence type="ECO:0000256" key="5">
    <source>
        <dbReference type="ARBA" id="ARBA00022692"/>
    </source>
</evidence>
<dbReference type="KEGG" id="led:BBK82_35670"/>
<dbReference type="SUPFAM" id="SSF52540">
    <property type="entry name" value="P-loop containing nucleoside triphosphate hydrolases"/>
    <property type="match status" value="1"/>
</dbReference>
<feature type="transmembrane region" description="Helical" evidence="10">
    <location>
        <begin position="55"/>
        <end position="74"/>
    </location>
</feature>
<dbReference type="Gene3D" id="1.20.1560.10">
    <property type="entry name" value="ABC transporter type 1, transmembrane domain"/>
    <property type="match status" value="1"/>
</dbReference>
<dbReference type="PROSITE" id="PS50893">
    <property type="entry name" value="ABC_TRANSPORTER_2"/>
    <property type="match status" value="1"/>
</dbReference>
<feature type="transmembrane region" description="Helical" evidence="10">
    <location>
        <begin position="133"/>
        <end position="153"/>
    </location>
</feature>
<dbReference type="PROSITE" id="PS51257">
    <property type="entry name" value="PROKAR_LIPOPROTEIN"/>
    <property type="match status" value="1"/>
</dbReference>
<feature type="domain" description="ABC transporter" evidence="11">
    <location>
        <begin position="337"/>
        <end position="571"/>
    </location>
</feature>
<dbReference type="AlphaFoldDB" id="A0A1B2HS78"/>
<evidence type="ECO:0000313" key="14">
    <source>
        <dbReference type="Proteomes" id="UP000093053"/>
    </source>
</evidence>
<feature type="transmembrane region" description="Helical" evidence="10">
    <location>
        <begin position="21"/>
        <end position="43"/>
    </location>
</feature>
<dbReference type="InterPro" id="IPR027417">
    <property type="entry name" value="P-loop_NTPase"/>
</dbReference>
<dbReference type="SUPFAM" id="SSF90123">
    <property type="entry name" value="ABC transporter transmembrane region"/>
    <property type="match status" value="1"/>
</dbReference>
<evidence type="ECO:0000256" key="6">
    <source>
        <dbReference type="ARBA" id="ARBA00022741"/>
    </source>
</evidence>
<dbReference type="PROSITE" id="PS50929">
    <property type="entry name" value="ABC_TM1F"/>
    <property type="match status" value="1"/>
</dbReference>
<evidence type="ECO:0000313" key="13">
    <source>
        <dbReference type="EMBL" id="ANZ40552.1"/>
    </source>
</evidence>
<dbReference type="GO" id="GO:0005524">
    <property type="term" value="F:ATP binding"/>
    <property type="evidence" value="ECO:0007669"/>
    <property type="project" value="UniProtKB-KW"/>
</dbReference>
<proteinExistence type="predicted"/>
<dbReference type="InterPro" id="IPR003439">
    <property type="entry name" value="ABC_transporter-like_ATP-bd"/>
</dbReference>
<evidence type="ECO:0000256" key="8">
    <source>
        <dbReference type="ARBA" id="ARBA00022989"/>
    </source>
</evidence>
<keyword evidence="4" id="KW-0997">Cell inner membrane</keyword>
<dbReference type="InterPro" id="IPR011527">
    <property type="entry name" value="ABC1_TM_dom"/>
</dbReference>
<keyword evidence="5 10" id="KW-0812">Transmembrane</keyword>
<dbReference type="GO" id="GO:0016887">
    <property type="term" value="F:ATP hydrolysis activity"/>
    <property type="evidence" value="ECO:0007669"/>
    <property type="project" value="InterPro"/>
</dbReference>
<feature type="transmembrane region" description="Helical" evidence="10">
    <location>
        <begin position="159"/>
        <end position="178"/>
    </location>
</feature>
<evidence type="ECO:0000256" key="2">
    <source>
        <dbReference type="ARBA" id="ARBA00022448"/>
    </source>
</evidence>
<keyword evidence="8 10" id="KW-1133">Transmembrane helix</keyword>
<dbReference type="Pfam" id="PF00664">
    <property type="entry name" value="ABC_membrane"/>
    <property type="match status" value="1"/>
</dbReference>
<evidence type="ECO:0000256" key="7">
    <source>
        <dbReference type="ARBA" id="ARBA00022840"/>
    </source>
</evidence>
<dbReference type="FunFam" id="3.40.50.300:FF:001001">
    <property type="entry name" value="Multidrug ABC transporter ATP-binding protein"/>
    <property type="match status" value="1"/>
</dbReference>
<dbReference type="InterPro" id="IPR003593">
    <property type="entry name" value="AAA+_ATPase"/>
</dbReference>
<keyword evidence="9 10" id="KW-0472">Membrane</keyword>